<dbReference type="Gene3D" id="2.10.110.10">
    <property type="entry name" value="Cysteine Rich Protein"/>
    <property type="match status" value="2"/>
</dbReference>
<dbReference type="PROSITE" id="PS50023">
    <property type="entry name" value="LIM_DOMAIN_2"/>
    <property type="match status" value="2"/>
</dbReference>
<evidence type="ECO:0000313" key="8">
    <source>
        <dbReference type="Proteomes" id="UP000308267"/>
    </source>
</evidence>
<proteinExistence type="predicted"/>
<dbReference type="PROSITE" id="PS00478">
    <property type="entry name" value="LIM_DOMAIN_1"/>
    <property type="match status" value="1"/>
</dbReference>
<evidence type="ECO:0000256" key="2">
    <source>
        <dbReference type="ARBA" id="ARBA00022737"/>
    </source>
</evidence>
<keyword evidence="1 5" id="KW-0479">Metal-binding</keyword>
<accession>A0A4S2LUE2</accession>
<dbReference type="EMBL" id="SJOL01006495">
    <property type="protein sequence ID" value="TGZ65159.1"/>
    <property type="molecule type" value="Genomic_DNA"/>
</dbReference>
<keyword evidence="3 5" id="KW-0862">Zinc</keyword>
<reference evidence="7 8" key="1">
    <citation type="journal article" date="2019" name="BMC Genomics">
        <title>New insights from Opisthorchis felineus genome: update on genomics of the epidemiologically important liver flukes.</title>
        <authorList>
            <person name="Ershov N.I."/>
            <person name="Mordvinov V.A."/>
            <person name="Prokhortchouk E.B."/>
            <person name="Pakharukova M.Y."/>
            <person name="Gunbin K.V."/>
            <person name="Ustyantsev K."/>
            <person name="Genaev M.A."/>
            <person name="Blinov A.G."/>
            <person name="Mazur A."/>
            <person name="Boulygina E."/>
            <person name="Tsygankova S."/>
            <person name="Khrameeva E."/>
            <person name="Chekanov N."/>
            <person name="Fan G."/>
            <person name="Xiao A."/>
            <person name="Zhang H."/>
            <person name="Xu X."/>
            <person name="Yang H."/>
            <person name="Solovyev V."/>
            <person name="Lee S.M."/>
            <person name="Liu X."/>
            <person name="Afonnikov D.A."/>
            <person name="Skryabin K.G."/>
        </authorList>
    </citation>
    <scope>NUCLEOTIDE SEQUENCE [LARGE SCALE GENOMIC DNA]</scope>
    <source>
        <strain evidence="7">AK-0245</strain>
        <tissue evidence="7">Whole organism</tissue>
    </source>
</reference>
<keyword evidence="8" id="KW-1185">Reference proteome</keyword>
<protein>
    <recommendedName>
        <fullName evidence="6">LIM zinc-binding domain-containing protein</fullName>
    </recommendedName>
</protein>
<evidence type="ECO:0000256" key="4">
    <source>
        <dbReference type="ARBA" id="ARBA00023038"/>
    </source>
</evidence>
<dbReference type="PANTHER" id="PTHR24205:SF16">
    <property type="entry name" value="GH01042P-RELATED"/>
    <property type="match status" value="1"/>
</dbReference>
<dbReference type="GO" id="GO:0046872">
    <property type="term" value="F:metal ion binding"/>
    <property type="evidence" value="ECO:0007669"/>
    <property type="project" value="UniProtKB-KW"/>
</dbReference>
<evidence type="ECO:0000259" key="6">
    <source>
        <dbReference type="PROSITE" id="PS50023"/>
    </source>
</evidence>
<organism evidence="7 8">
    <name type="scientific">Opisthorchis felineus</name>
    <dbReference type="NCBI Taxonomy" id="147828"/>
    <lineage>
        <taxon>Eukaryota</taxon>
        <taxon>Metazoa</taxon>
        <taxon>Spiralia</taxon>
        <taxon>Lophotrochozoa</taxon>
        <taxon>Platyhelminthes</taxon>
        <taxon>Trematoda</taxon>
        <taxon>Digenea</taxon>
        <taxon>Opisthorchiida</taxon>
        <taxon>Opisthorchiata</taxon>
        <taxon>Opisthorchiidae</taxon>
        <taxon>Opisthorchis</taxon>
    </lineage>
</organism>
<sequence>MILCDCCRRVLSVGDTVLETLGRYFHFNCLKCVCCSKPIATDPFLPIAGLFPVCKDCWLTKSHRLIEGLINTPEDIGRWRRQGQVNEFWIQSHRNMAGLSTQCRQHSSECYVCRNPIIVGCPYVYLDERPIHAHCLICSVCGVRLTDKEFVAHHGQYACQNHAFSELSH</sequence>
<keyword evidence="2" id="KW-0677">Repeat</keyword>
<dbReference type="PANTHER" id="PTHR24205">
    <property type="entry name" value="FOUR AND A HALF LIM DOMAINS PROTEIN"/>
    <property type="match status" value="1"/>
</dbReference>
<feature type="domain" description="LIM zinc-binding" evidence="6">
    <location>
        <begin position="2"/>
        <end position="64"/>
    </location>
</feature>
<dbReference type="SMART" id="SM00132">
    <property type="entry name" value="LIM"/>
    <property type="match status" value="2"/>
</dbReference>
<keyword evidence="4 5" id="KW-0440">LIM domain</keyword>
<dbReference type="OrthoDB" id="6236348at2759"/>
<evidence type="ECO:0000313" key="7">
    <source>
        <dbReference type="EMBL" id="TGZ65159.1"/>
    </source>
</evidence>
<feature type="domain" description="LIM zinc-binding" evidence="6">
    <location>
        <begin position="108"/>
        <end position="169"/>
    </location>
</feature>
<name>A0A4S2LUE2_OPIFE</name>
<dbReference type="AlphaFoldDB" id="A0A4S2LUE2"/>
<dbReference type="InterPro" id="IPR001781">
    <property type="entry name" value="Znf_LIM"/>
</dbReference>
<comment type="caution">
    <text evidence="7">The sequence shown here is derived from an EMBL/GenBank/DDBJ whole genome shotgun (WGS) entry which is preliminary data.</text>
</comment>
<evidence type="ECO:0000256" key="1">
    <source>
        <dbReference type="ARBA" id="ARBA00022723"/>
    </source>
</evidence>
<dbReference type="Proteomes" id="UP000308267">
    <property type="component" value="Unassembled WGS sequence"/>
</dbReference>
<gene>
    <name evidence="7" type="ORF">CRM22_006001</name>
</gene>
<dbReference type="CDD" id="cd08368">
    <property type="entry name" value="LIM"/>
    <property type="match status" value="1"/>
</dbReference>
<evidence type="ECO:0000256" key="5">
    <source>
        <dbReference type="PROSITE-ProRule" id="PRU00125"/>
    </source>
</evidence>
<dbReference type="Pfam" id="PF00412">
    <property type="entry name" value="LIM"/>
    <property type="match status" value="2"/>
</dbReference>
<evidence type="ECO:0000256" key="3">
    <source>
        <dbReference type="ARBA" id="ARBA00022833"/>
    </source>
</evidence>